<dbReference type="AlphaFoldDB" id="A0A2L0ELS7"/>
<dbReference type="Proteomes" id="UP000238348">
    <property type="component" value="Chromosome"/>
</dbReference>
<organism evidence="1 2">
    <name type="scientific">Sorangium cellulosum</name>
    <name type="common">Polyangium cellulosum</name>
    <dbReference type="NCBI Taxonomy" id="56"/>
    <lineage>
        <taxon>Bacteria</taxon>
        <taxon>Pseudomonadati</taxon>
        <taxon>Myxococcota</taxon>
        <taxon>Polyangia</taxon>
        <taxon>Polyangiales</taxon>
        <taxon>Polyangiaceae</taxon>
        <taxon>Sorangium</taxon>
    </lineage>
</organism>
<dbReference type="EMBL" id="CP012673">
    <property type="protein sequence ID" value="AUX40251.1"/>
    <property type="molecule type" value="Genomic_DNA"/>
</dbReference>
<protein>
    <submittedName>
        <fullName evidence="1">Uncharacterized protein</fullName>
    </submittedName>
</protein>
<name>A0A2L0ELS7_SORCE</name>
<evidence type="ECO:0000313" key="2">
    <source>
        <dbReference type="Proteomes" id="UP000238348"/>
    </source>
</evidence>
<gene>
    <name evidence="1" type="ORF">SOCE26_016500</name>
</gene>
<proteinExistence type="predicted"/>
<sequence>MVRPGVGCMKDHCHSEAMTEPNQLFQAIIDKYKSLENPDFHWVAKEYKRKPYRELEEHLAGRFSVEDVTNLTNDVSCVLAISPEGDEVRWTLKLSLVGPYAVLLRETGARAWDVYVHSESDARSEDERWILGACEQHGIEMLKLDVLKTPIGLRLFDTDPERVRIYQALFSDTDYLPGEYNAEHGE</sequence>
<accession>A0A2L0ELS7</accession>
<evidence type="ECO:0000313" key="1">
    <source>
        <dbReference type="EMBL" id="AUX40251.1"/>
    </source>
</evidence>
<reference evidence="1 2" key="1">
    <citation type="submission" date="2015-09" db="EMBL/GenBank/DDBJ databases">
        <title>Sorangium comparison.</title>
        <authorList>
            <person name="Zaburannyi N."/>
            <person name="Bunk B."/>
            <person name="Overmann J."/>
            <person name="Mueller R."/>
        </authorList>
    </citation>
    <scope>NUCLEOTIDE SEQUENCE [LARGE SCALE GENOMIC DNA]</scope>
    <source>
        <strain evidence="1 2">So ce26</strain>
    </source>
</reference>